<sequence>MKRKLVYSRESLDSTTKLLELNPEIHTVWNYRRDILKHILSPEPETKIENNQGSILESTDRGGDDTVIASSDSSIEKHSINKQEMLESELKHNSKMLLKNIKSYWMWNHRLWILESMEEPLWYQELEMINQMFKIDATNFHGWDYRRTVVKKMMDNDENAADGAIGLDGRDGISAEGSKKGSAEHRKSVSVKSEFDYTLKKIKENFSNHSAWHYRSKLLPDVLAELGETEAKQLIEEEVEMIKIAIYSDLDDQNAWLYFDWLQGFTKEKSDHSMYFIGIEMANELLELEPNSKLTFYFFYRRSAVANQI</sequence>
<dbReference type="AlphaFoldDB" id="A0A1R1XGI0"/>
<protein>
    <recommendedName>
        <fullName evidence="6">Geranylgeranyl transferase type-2 subunit alpha</fullName>
        <ecNumber evidence="6">2.5.1.60</ecNumber>
    </recommendedName>
    <alternativeName>
        <fullName evidence="6">Geranylgeranyl transferase type II subunit alpha</fullName>
    </alternativeName>
</protein>
<comment type="similarity">
    <text evidence="1 6">Belongs to the protein prenyltransferase subunit alpha family.</text>
</comment>
<keyword evidence="8" id="KW-1185">Reference proteome</keyword>
<name>A0A1R1XGI0_9FUNG</name>
<evidence type="ECO:0000313" key="8">
    <source>
        <dbReference type="Proteomes" id="UP000187429"/>
    </source>
</evidence>
<reference evidence="8" key="1">
    <citation type="submission" date="2017-01" db="EMBL/GenBank/DDBJ databases">
        <authorList>
            <person name="Wang Y."/>
            <person name="White M."/>
            <person name="Kvist S."/>
            <person name="Moncalvo J.-M."/>
        </authorList>
    </citation>
    <scope>NUCLEOTIDE SEQUENCE [LARGE SCALE GENOMIC DNA]</scope>
    <source>
        <strain evidence="8">ID-206-W2</strain>
    </source>
</reference>
<dbReference type="PROSITE" id="PS51147">
    <property type="entry name" value="PFTA"/>
    <property type="match status" value="4"/>
</dbReference>
<keyword evidence="3 6" id="KW-0808">Transferase</keyword>
<dbReference type="GO" id="GO:0005968">
    <property type="term" value="C:Rab-protein geranylgeranyltransferase complex"/>
    <property type="evidence" value="ECO:0007669"/>
    <property type="project" value="TreeGrafter"/>
</dbReference>
<dbReference type="PANTHER" id="PTHR11129:SF2">
    <property type="entry name" value="GERANYLGERANYL TRANSFERASE TYPE-2 SUBUNIT ALPHA"/>
    <property type="match status" value="1"/>
</dbReference>
<evidence type="ECO:0000256" key="1">
    <source>
        <dbReference type="ARBA" id="ARBA00006734"/>
    </source>
</evidence>
<dbReference type="Gene3D" id="1.25.40.120">
    <property type="entry name" value="Protein prenylyltransferase"/>
    <property type="match status" value="1"/>
</dbReference>
<comment type="catalytic activity">
    <reaction evidence="5 6">
        <text>geranylgeranyl diphosphate + L-cysteinyl-[protein] = S-geranylgeranyl-L-cysteinyl-[protein] + diphosphate</text>
        <dbReference type="Rhea" id="RHEA:21240"/>
        <dbReference type="Rhea" id="RHEA-COMP:10131"/>
        <dbReference type="Rhea" id="RHEA-COMP:11537"/>
        <dbReference type="ChEBI" id="CHEBI:29950"/>
        <dbReference type="ChEBI" id="CHEBI:33019"/>
        <dbReference type="ChEBI" id="CHEBI:57533"/>
        <dbReference type="ChEBI" id="CHEBI:86021"/>
        <dbReference type="EC" id="2.5.1.60"/>
    </reaction>
</comment>
<organism evidence="7 8">
    <name type="scientific">Smittium culicis</name>
    <dbReference type="NCBI Taxonomy" id="133412"/>
    <lineage>
        <taxon>Eukaryota</taxon>
        <taxon>Fungi</taxon>
        <taxon>Fungi incertae sedis</taxon>
        <taxon>Zoopagomycota</taxon>
        <taxon>Kickxellomycotina</taxon>
        <taxon>Harpellomycetes</taxon>
        <taxon>Harpellales</taxon>
        <taxon>Legeriomycetaceae</taxon>
        <taxon>Smittium</taxon>
    </lineage>
</organism>
<comment type="caution">
    <text evidence="7">The sequence shown here is derived from an EMBL/GenBank/DDBJ whole genome shotgun (WGS) entry which is preliminary data.</text>
</comment>
<dbReference type="GO" id="GO:0097354">
    <property type="term" value="P:prenylation"/>
    <property type="evidence" value="ECO:0007669"/>
    <property type="project" value="UniProtKB-UniRule"/>
</dbReference>
<evidence type="ECO:0000256" key="4">
    <source>
        <dbReference type="ARBA" id="ARBA00022737"/>
    </source>
</evidence>
<evidence type="ECO:0000256" key="5">
    <source>
        <dbReference type="ARBA" id="ARBA00047658"/>
    </source>
</evidence>
<evidence type="ECO:0000256" key="6">
    <source>
        <dbReference type="RuleBase" id="RU367120"/>
    </source>
</evidence>
<dbReference type="GO" id="GO:0004663">
    <property type="term" value="F:Rab geranylgeranyltransferase activity"/>
    <property type="evidence" value="ECO:0007669"/>
    <property type="project" value="UniProtKB-UniRule"/>
</dbReference>
<comment type="function">
    <text evidence="6">Catalyzes the transfer of a geranyl-geranyl moiety from geranyl-geranyl pyrophosphate to cysteines occuring in specific C-terminal amino acid sequences.</text>
</comment>
<dbReference type="EC" id="2.5.1.60" evidence="6"/>
<gene>
    <name evidence="7" type="ORF">AYI69_g8875</name>
</gene>
<accession>A0A1R1XGI0</accession>
<dbReference type="Proteomes" id="UP000187429">
    <property type="component" value="Unassembled WGS sequence"/>
</dbReference>
<dbReference type="InterPro" id="IPR002088">
    <property type="entry name" value="Prenyl_trans_a"/>
</dbReference>
<evidence type="ECO:0000256" key="3">
    <source>
        <dbReference type="ARBA" id="ARBA00022679"/>
    </source>
</evidence>
<dbReference type="EMBL" id="LSSM01004964">
    <property type="protein sequence ID" value="OMJ13728.1"/>
    <property type="molecule type" value="Genomic_DNA"/>
</dbReference>
<evidence type="ECO:0000313" key="7">
    <source>
        <dbReference type="EMBL" id="OMJ13728.1"/>
    </source>
</evidence>
<keyword evidence="4" id="KW-0677">Repeat</keyword>
<dbReference type="Pfam" id="PF01239">
    <property type="entry name" value="PPTA"/>
    <property type="match status" value="4"/>
</dbReference>
<dbReference type="OrthoDB" id="1658at2759"/>
<evidence type="ECO:0000256" key="2">
    <source>
        <dbReference type="ARBA" id="ARBA00022602"/>
    </source>
</evidence>
<proteinExistence type="inferred from homology"/>
<dbReference type="PANTHER" id="PTHR11129">
    <property type="entry name" value="PROTEIN FARNESYLTRANSFERASE ALPHA SUBUNIT/RAB GERANYLGERANYL TRANSFERASE ALPHA SUBUNIT"/>
    <property type="match status" value="1"/>
</dbReference>
<keyword evidence="2 6" id="KW-0637">Prenyltransferase</keyword>
<dbReference type="SUPFAM" id="SSF48439">
    <property type="entry name" value="Protein prenylyltransferase"/>
    <property type="match status" value="1"/>
</dbReference>